<gene>
    <name evidence="2" type="ORF">E4L96_19485</name>
</gene>
<protein>
    <submittedName>
        <fullName evidence="2">DUF58 domain-containing protein</fullName>
    </submittedName>
</protein>
<evidence type="ECO:0000313" key="3">
    <source>
        <dbReference type="Proteomes" id="UP000298438"/>
    </source>
</evidence>
<dbReference type="PANTHER" id="PTHR33608:SF7">
    <property type="entry name" value="DUF58 DOMAIN-CONTAINING PROTEIN"/>
    <property type="match status" value="1"/>
</dbReference>
<feature type="domain" description="DUF58" evidence="1">
    <location>
        <begin position="43"/>
        <end position="249"/>
    </location>
</feature>
<dbReference type="AlphaFoldDB" id="A0A4Y9RXA4"/>
<dbReference type="Proteomes" id="UP000298438">
    <property type="component" value="Unassembled WGS sequence"/>
</dbReference>
<dbReference type="RefSeq" id="WP_135208882.1">
    <property type="nucleotide sequence ID" value="NZ_SPVF01000248.1"/>
</dbReference>
<accession>A0A4Y9RXA4</accession>
<organism evidence="2 3">
    <name type="scientific">Zemynaea arenosa</name>
    <dbReference type="NCBI Taxonomy" id="2561931"/>
    <lineage>
        <taxon>Bacteria</taxon>
        <taxon>Pseudomonadati</taxon>
        <taxon>Pseudomonadota</taxon>
        <taxon>Betaproteobacteria</taxon>
        <taxon>Burkholderiales</taxon>
        <taxon>Oxalobacteraceae</taxon>
        <taxon>Telluria group</taxon>
        <taxon>Zemynaea</taxon>
    </lineage>
</organism>
<proteinExistence type="predicted"/>
<sequence>MISNATLTGHTAGLDLVIRHVLAGLGHGIHAGRERGAGVEFSEYRAYAPGDEWRRVDWKLLARADRYYVREAERDSHVAVWLVLDATASMAEPSRSMAGVDKLWFARIMLACVAAVAQRQGDAFGLAVLSGGKVTLIPAARGPRQLQRVLAQLTRCEASGDLPSAEALRKALRFAASPSLVFAVSDFLDWPSPLAEALTRLRAMRHDVRVLALQTRAEADASFDPRESYVDPEAARMVRFDSAEYAQRRSSHFDGVAAAWKKADVPYLMGTIEEPVGQVLRAWLRLAERHR</sequence>
<dbReference type="PANTHER" id="PTHR33608">
    <property type="entry name" value="BLL2464 PROTEIN"/>
    <property type="match status" value="1"/>
</dbReference>
<dbReference type="InterPro" id="IPR036465">
    <property type="entry name" value="vWFA_dom_sf"/>
</dbReference>
<evidence type="ECO:0000259" key="1">
    <source>
        <dbReference type="Pfam" id="PF01882"/>
    </source>
</evidence>
<dbReference type="EMBL" id="SPVF01000248">
    <property type="protein sequence ID" value="TFW13694.1"/>
    <property type="molecule type" value="Genomic_DNA"/>
</dbReference>
<dbReference type="OrthoDB" id="9776116at2"/>
<dbReference type="SUPFAM" id="SSF53300">
    <property type="entry name" value="vWA-like"/>
    <property type="match status" value="1"/>
</dbReference>
<dbReference type="InterPro" id="IPR002881">
    <property type="entry name" value="DUF58"/>
</dbReference>
<dbReference type="Gene3D" id="3.40.50.410">
    <property type="entry name" value="von Willebrand factor, type A domain"/>
    <property type="match status" value="1"/>
</dbReference>
<name>A0A4Y9RXA4_9BURK</name>
<keyword evidence="3" id="KW-1185">Reference proteome</keyword>
<dbReference type="Pfam" id="PF01882">
    <property type="entry name" value="DUF58"/>
    <property type="match status" value="1"/>
</dbReference>
<evidence type="ECO:0000313" key="2">
    <source>
        <dbReference type="EMBL" id="TFW13694.1"/>
    </source>
</evidence>
<reference evidence="2 3" key="1">
    <citation type="submission" date="2019-03" db="EMBL/GenBank/DDBJ databases">
        <title>Draft Genome Sequence of Massilia arenosa sp. nov., a Novel Massilia Species Isolated from a Sandy-loam Maize Soil.</title>
        <authorList>
            <person name="Raths R."/>
            <person name="Peta V."/>
            <person name="Bucking H."/>
        </authorList>
    </citation>
    <scope>NUCLEOTIDE SEQUENCE [LARGE SCALE GENOMIC DNA]</scope>
    <source>
        <strain evidence="2 3">MC02</strain>
    </source>
</reference>
<comment type="caution">
    <text evidence="2">The sequence shown here is derived from an EMBL/GenBank/DDBJ whole genome shotgun (WGS) entry which is preliminary data.</text>
</comment>